<dbReference type="SUPFAM" id="SSF53448">
    <property type="entry name" value="Nucleotide-diphospho-sugar transferases"/>
    <property type="match status" value="1"/>
</dbReference>
<dbReference type="InterPro" id="IPR001173">
    <property type="entry name" value="Glyco_trans_2-like"/>
</dbReference>
<protein>
    <submittedName>
        <fullName evidence="2">Glycosyl transferase</fullName>
    </submittedName>
</protein>
<feature type="domain" description="Glycosyltransferase 2-like" evidence="1">
    <location>
        <begin position="4"/>
        <end position="118"/>
    </location>
</feature>
<dbReference type="EMBL" id="MSCP01000003">
    <property type="protein sequence ID" value="PQJ85408.1"/>
    <property type="molecule type" value="Genomic_DNA"/>
</dbReference>
<name>A0A2S7X5Z2_9GAMM</name>
<dbReference type="Proteomes" id="UP001156660">
    <property type="component" value="Unassembled WGS sequence"/>
</dbReference>
<gene>
    <name evidence="3" type="ORF">BTO23_18995</name>
    <name evidence="2" type="ORF">GCM10007855_32890</name>
</gene>
<accession>A0A2S7X5Z2</accession>
<dbReference type="PANTHER" id="PTHR22916:SF3">
    <property type="entry name" value="UDP-GLCNAC:BETAGAL BETA-1,3-N-ACETYLGLUCOSAMINYLTRANSFERASE-LIKE PROTEIN 1"/>
    <property type="match status" value="1"/>
</dbReference>
<comment type="caution">
    <text evidence="3">The sequence shown here is derived from an EMBL/GenBank/DDBJ whole genome shotgun (WGS) entry which is preliminary data.</text>
</comment>
<dbReference type="EMBL" id="BSOU01000010">
    <property type="protein sequence ID" value="GLR76414.1"/>
    <property type="molecule type" value="Genomic_DNA"/>
</dbReference>
<evidence type="ECO:0000313" key="5">
    <source>
        <dbReference type="Proteomes" id="UP001156660"/>
    </source>
</evidence>
<dbReference type="RefSeq" id="WP_105064352.1">
    <property type="nucleotide sequence ID" value="NZ_BSOU01000010.1"/>
</dbReference>
<dbReference type="PANTHER" id="PTHR22916">
    <property type="entry name" value="GLYCOSYLTRANSFERASE"/>
    <property type="match status" value="1"/>
</dbReference>
<dbReference type="InterPro" id="IPR029044">
    <property type="entry name" value="Nucleotide-diphossugar_trans"/>
</dbReference>
<keyword evidence="5" id="KW-1185">Reference proteome</keyword>
<dbReference type="OrthoDB" id="9802649at2"/>
<reference evidence="2" key="1">
    <citation type="journal article" date="2014" name="Int. J. Syst. Evol. Microbiol.">
        <title>Complete genome of a new Firmicutes species belonging to the dominant human colonic microbiota ('Ruminococcus bicirculans') reveals two chromosomes and a selective capacity to utilize plant glucans.</title>
        <authorList>
            <consortium name="NISC Comparative Sequencing Program"/>
            <person name="Wegmann U."/>
            <person name="Louis P."/>
            <person name="Goesmann A."/>
            <person name="Henrissat B."/>
            <person name="Duncan S.H."/>
            <person name="Flint H.J."/>
        </authorList>
    </citation>
    <scope>NUCLEOTIDE SEQUENCE</scope>
    <source>
        <strain evidence="2">NBRC 105001</strain>
    </source>
</reference>
<evidence type="ECO:0000313" key="3">
    <source>
        <dbReference type="EMBL" id="PQJ85408.1"/>
    </source>
</evidence>
<dbReference type="Gene3D" id="3.90.550.10">
    <property type="entry name" value="Spore Coat Polysaccharide Biosynthesis Protein SpsA, Chain A"/>
    <property type="match status" value="1"/>
</dbReference>
<evidence type="ECO:0000259" key="1">
    <source>
        <dbReference type="Pfam" id="PF00535"/>
    </source>
</evidence>
<proteinExistence type="predicted"/>
<organism evidence="3 4">
    <name type="scientific">Aliivibrio sifiae</name>
    <dbReference type="NCBI Taxonomy" id="566293"/>
    <lineage>
        <taxon>Bacteria</taxon>
        <taxon>Pseudomonadati</taxon>
        <taxon>Pseudomonadota</taxon>
        <taxon>Gammaproteobacteria</taxon>
        <taxon>Vibrionales</taxon>
        <taxon>Vibrionaceae</taxon>
        <taxon>Aliivibrio</taxon>
    </lineage>
</organism>
<sequence length="315" mass="36940">MLVSVIIPAFNVDSYIVETIESILNQTYREIEIIVINDGSTDNTLDKLKYLSNQHSNIKVFSRNNSGLSSTRNFGMKKAVGKYIIFLDGDDLLTNIAIESCIGQFTKDESIDVVLFDATPFFDEDCYDTEKSNFTYRRDENLYGKVILGDDFFNQCIKLNCYIPSACLYMVKRKTLINLEFYPDIYHEDHLFTTLLLFLQPRVYLLEKALYLRRFRNNSITTIRKNSKHANGYLTVAKQLIDIHENIICKNELFNKYICDLLYATIEICDLLEMIDKSLIYESRSLYNEKMKKNLKYNIKINYTMLFKLIKRILK</sequence>
<reference evidence="5" key="3">
    <citation type="journal article" date="2019" name="Int. J. Syst. Evol. Microbiol.">
        <title>The Global Catalogue of Microorganisms (GCM) 10K type strain sequencing project: providing services to taxonomists for standard genome sequencing and annotation.</title>
        <authorList>
            <consortium name="The Broad Institute Genomics Platform"/>
            <consortium name="The Broad Institute Genome Sequencing Center for Infectious Disease"/>
            <person name="Wu L."/>
            <person name="Ma J."/>
        </authorList>
    </citation>
    <scope>NUCLEOTIDE SEQUENCE [LARGE SCALE GENOMIC DNA]</scope>
    <source>
        <strain evidence="5">NBRC 105001</strain>
    </source>
</reference>
<dbReference type="GO" id="GO:0016758">
    <property type="term" value="F:hexosyltransferase activity"/>
    <property type="evidence" value="ECO:0007669"/>
    <property type="project" value="UniProtKB-ARBA"/>
</dbReference>
<dbReference type="Pfam" id="PF00535">
    <property type="entry name" value="Glycos_transf_2"/>
    <property type="match status" value="1"/>
</dbReference>
<reference evidence="2" key="4">
    <citation type="submission" date="2023-01" db="EMBL/GenBank/DDBJ databases">
        <title>Draft genome sequence of Aliivibrio sifiae strain NBRC 105001.</title>
        <authorList>
            <person name="Sun Q."/>
            <person name="Mori K."/>
        </authorList>
    </citation>
    <scope>NUCLEOTIDE SEQUENCE</scope>
    <source>
        <strain evidence="2">NBRC 105001</strain>
    </source>
</reference>
<dbReference type="Proteomes" id="UP000239273">
    <property type="component" value="Unassembled WGS sequence"/>
</dbReference>
<evidence type="ECO:0000313" key="4">
    <source>
        <dbReference type="Proteomes" id="UP000239273"/>
    </source>
</evidence>
<reference evidence="3 4" key="2">
    <citation type="submission" date="2016-12" db="EMBL/GenBank/DDBJ databases">
        <title>Diversity of luminous bacteria.</title>
        <authorList>
            <person name="Yoshizawa S."/>
            <person name="Kogure K."/>
        </authorList>
    </citation>
    <scope>NUCLEOTIDE SEQUENCE [LARGE SCALE GENOMIC DNA]</scope>
    <source>
        <strain evidence="3 4">NBRC 105001</strain>
    </source>
</reference>
<dbReference type="CDD" id="cd00761">
    <property type="entry name" value="Glyco_tranf_GTA_type"/>
    <property type="match status" value="1"/>
</dbReference>
<dbReference type="AlphaFoldDB" id="A0A2S7X5Z2"/>
<keyword evidence="2" id="KW-0808">Transferase</keyword>
<evidence type="ECO:0000313" key="2">
    <source>
        <dbReference type="EMBL" id="GLR76414.1"/>
    </source>
</evidence>